<sequence length="155" mass="17150">MLSTVAEVFEIGNIRTLQSGPTIVVRPEEALIVLFVLILWVCAIGLFFHRWGKIRMLEPYQPKFIQQHRGSCPLVDLDLDLPTVPQRSSLSKMSLGLPPTMTSVCAGGYPGYMRPRQNSVFVGPHVVSPPQPPRKTRSAVDIHSMILSEGDSEAV</sequence>
<keyword evidence="1" id="KW-0472">Membrane</keyword>
<proteinExistence type="predicted"/>
<dbReference type="PANTHER" id="PTHR21104">
    <property type="entry name" value="FIBRONECTIN TYPE III DOMAIN-CONTAINING PROTEIN"/>
    <property type="match status" value="1"/>
</dbReference>
<dbReference type="OrthoDB" id="6424355at2759"/>
<dbReference type="OMA" id="IDTIPTH"/>
<evidence type="ECO:0000259" key="2">
    <source>
        <dbReference type="Pfam" id="PF16066"/>
    </source>
</evidence>
<feature type="domain" description="Fibronectin type III" evidence="2">
    <location>
        <begin position="24"/>
        <end position="146"/>
    </location>
</feature>
<gene>
    <name evidence="4" type="primary">6034439</name>
    <name evidence="3" type="ORF">CpipJ_CPIJ003166</name>
</gene>
<keyword evidence="1" id="KW-1133">Transmembrane helix</keyword>
<organism>
    <name type="scientific">Culex quinquefasciatus</name>
    <name type="common">Southern house mosquito</name>
    <name type="synonym">Culex pungens</name>
    <dbReference type="NCBI Taxonomy" id="7176"/>
    <lineage>
        <taxon>Eukaryota</taxon>
        <taxon>Metazoa</taxon>
        <taxon>Ecdysozoa</taxon>
        <taxon>Arthropoda</taxon>
        <taxon>Hexapoda</taxon>
        <taxon>Insecta</taxon>
        <taxon>Pterygota</taxon>
        <taxon>Neoptera</taxon>
        <taxon>Endopterygota</taxon>
        <taxon>Diptera</taxon>
        <taxon>Nematocera</taxon>
        <taxon>Culicoidea</taxon>
        <taxon>Culicidae</taxon>
        <taxon>Culicinae</taxon>
        <taxon>Culicini</taxon>
        <taxon>Culex</taxon>
        <taxon>Culex</taxon>
    </lineage>
</organism>
<dbReference type="KEGG" id="cqu:CpipJ_CPIJ003166"/>
<evidence type="ECO:0000313" key="3">
    <source>
        <dbReference type="EMBL" id="EDS38214.1"/>
    </source>
</evidence>
<keyword evidence="1" id="KW-0812">Transmembrane</keyword>
<dbReference type="InParanoid" id="B0W7S0"/>
<accession>B0W7S0</accession>
<name>B0W7S0_CULQU</name>
<dbReference type="AlphaFoldDB" id="B0W7S0"/>
<dbReference type="Pfam" id="PF16066">
    <property type="entry name" value="DUF4808"/>
    <property type="match status" value="1"/>
</dbReference>
<dbReference type="EMBL" id="DS231855">
    <property type="protein sequence ID" value="EDS38214.1"/>
    <property type="molecule type" value="Genomic_DNA"/>
</dbReference>
<evidence type="ECO:0000256" key="1">
    <source>
        <dbReference type="SAM" id="Phobius"/>
    </source>
</evidence>
<evidence type="ECO:0000313" key="5">
    <source>
        <dbReference type="Proteomes" id="UP000002320"/>
    </source>
</evidence>
<keyword evidence="5" id="KW-1185">Reference proteome</keyword>
<protein>
    <recommendedName>
        <fullName evidence="2">Fibronectin type III domain-containing protein</fullName>
    </recommendedName>
</protein>
<dbReference type="InterPro" id="IPR032073">
    <property type="entry name" value="FNDC5_C"/>
</dbReference>
<dbReference type="PANTHER" id="PTHR21104:SF1">
    <property type="entry name" value="FIBRONECTIN TYPE III DOMAIN-CONTAINING PROTEIN"/>
    <property type="match status" value="1"/>
</dbReference>
<dbReference type="EnsemblMetazoa" id="CPIJ003166-RA">
    <property type="protein sequence ID" value="CPIJ003166-PA"/>
    <property type="gene ID" value="CPIJ003166"/>
</dbReference>
<dbReference type="eggNOG" id="ENOG502S3VV">
    <property type="taxonomic scope" value="Eukaryota"/>
</dbReference>
<reference evidence="4" key="2">
    <citation type="submission" date="2020-05" db="UniProtKB">
        <authorList>
            <consortium name="EnsemblMetazoa"/>
        </authorList>
    </citation>
    <scope>IDENTIFICATION</scope>
    <source>
        <strain evidence="4">JHB</strain>
    </source>
</reference>
<reference evidence="3" key="1">
    <citation type="submission" date="2007-03" db="EMBL/GenBank/DDBJ databases">
        <title>Annotation of Culex pipiens quinquefasciatus.</title>
        <authorList>
            <consortium name="The Broad Institute Genome Sequencing Platform"/>
            <person name="Atkinson P.W."/>
            <person name="Hemingway J."/>
            <person name="Christensen B.M."/>
            <person name="Higgs S."/>
            <person name="Kodira C."/>
            <person name="Hannick L."/>
            <person name="Megy K."/>
            <person name="O'Leary S."/>
            <person name="Pearson M."/>
            <person name="Haas B.J."/>
            <person name="Mauceli E."/>
            <person name="Wortman J.R."/>
            <person name="Lee N.H."/>
            <person name="Guigo R."/>
            <person name="Stanke M."/>
            <person name="Alvarado L."/>
            <person name="Amedeo P."/>
            <person name="Antoine C.H."/>
            <person name="Arensburger P."/>
            <person name="Bidwell S.L."/>
            <person name="Crawford M."/>
            <person name="Camaro F."/>
            <person name="Devon K."/>
            <person name="Engels R."/>
            <person name="Hammond M."/>
            <person name="Howarth C."/>
            <person name="Koehrsen M."/>
            <person name="Lawson D."/>
            <person name="Montgomery P."/>
            <person name="Nene V."/>
            <person name="Nusbaum C."/>
            <person name="Puiu D."/>
            <person name="Romero-Severson J."/>
            <person name="Severson D.W."/>
            <person name="Shumway M."/>
            <person name="Sisk P."/>
            <person name="Stolte C."/>
            <person name="Zeng Q."/>
            <person name="Eisenstadt E."/>
            <person name="Fraser-Liggett C."/>
            <person name="Strausberg R."/>
            <person name="Galagan J."/>
            <person name="Birren B."/>
            <person name="Collins F.H."/>
        </authorList>
    </citation>
    <scope>NUCLEOTIDE SEQUENCE [LARGE SCALE GENOMIC DNA]</scope>
    <source>
        <strain evidence="3">JHB</strain>
    </source>
</reference>
<evidence type="ECO:0000313" key="4">
    <source>
        <dbReference type="EnsemblMetazoa" id="CPIJ003166-PA"/>
    </source>
</evidence>
<dbReference type="VEuPathDB" id="VectorBase:CPIJ003166"/>
<dbReference type="VEuPathDB" id="VectorBase:CQUJHB002276"/>
<dbReference type="HOGENOM" id="CLU_1697257_0_0_1"/>
<feature type="transmembrane region" description="Helical" evidence="1">
    <location>
        <begin position="30"/>
        <end position="48"/>
    </location>
</feature>
<dbReference type="Proteomes" id="UP000002320">
    <property type="component" value="Unassembled WGS sequence"/>
</dbReference>